<evidence type="ECO:0000313" key="1">
    <source>
        <dbReference type="EMBL" id="MBC5786737.1"/>
    </source>
</evidence>
<dbReference type="EMBL" id="JACOQK010000001">
    <property type="protein sequence ID" value="MBC5786737.1"/>
    <property type="molecule type" value="Genomic_DNA"/>
</dbReference>
<organism evidence="1 2">
    <name type="scientific">Clostridium facile</name>
    <dbReference type="NCBI Taxonomy" id="2763035"/>
    <lineage>
        <taxon>Bacteria</taxon>
        <taxon>Bacillati</taxon>
        <taxon>Bacillota</taxon>
        <taxon>Clostridia</taxon>
        <taxon>Eubacteriales</taxon>
        <taxon>Clostridiaceae</taxon>
        <taxon>Clostridium</taxon>
    </lineage>
</organism>
<accession>A0ABR7INP9</accession>
<dbReference type="RefSeq" id="WP_186997084.1">
    <property type="nucleotide sequence ID" value="NZ_JACOQK010000001.1"/>
</dbReference>
<dbReference type="Pfam" id="PF10844">
    <property type="entry name" value="DUF2577"/>
    <property type="match status" value="2"/>
</dbReference>
<protein>
    <submittedName>
        <fullName evidence="1">DUF2577 domain-containing protein</fullName>
    </submittedName>
</protein>
<dbReference type="InterPro" id="IPR022555">
    <property type="entry name" value="DUF2577"/>
</dbReference>
<sequence length="84" mass="9323">MINLLELIKKAANEAVENTKPVVVAFGKVVSSSPLKILVEQKLNLDQEQLIVTDHLKNLATGDCVVLLRQQGGQKYIVWDKVIL</sequence>
<reference evidence="1 2" key="1">
    <citation type="submission" date="2020-08" db="EMBL/GenBank/DDBJ databases">
        <title>Genome public.</title>
        <authorList>
            <person name="Liu C."/>
            <person name="Sun Q."/>
        </authorList>
    </citation>
    <scope>NUCLEOTIDE SEQUENCE [LARGE SCALE GENOMIC DNA]</scope>
    <source>
        <strain evidence="1 2">NSJ-27</strain>
    </source>
</reference>
<gene>
    <name evidence="1" type="ORF">H8Z77_01695</name>
</gene>
<keyword evidence="2" id="KW-1185">Reference proteome</keyword>
<evidence type="ECO:0000313" key="2">
    <source>
        <dbReference type="Proteomes" id="UP000649151"/>
    </source>
</evidence>
<dbReference type="Proteomes" id="UP000649151">
    <property type="component" value="Unassembled WGS sequence"/>
</dbReference>
<proteinExistence type="predicted"/>
<name>A0ABR7INP9_9CLOT</name>
<comment type="caution">
    <text evidence="1">The sequence shown here is derived from an EMBL/GenBank/DDBJ whole genome shotgun (WGS) entry which is preliminary data.</text>
</comment>